<dbReference type="EMBL" id="CAXDID020000564">
    <property type="protein sequence ID" value="CAL6103240.1"/>
    <property type="molecule type" value="Genomic_DNA"/>
</dbReference>
<name>A0AA86NF25_9EUKA</name>
<dbReference type="Pfam" id="PF12784">
    <property type="entry name" value="PDDEXK_2"/>
    <property type="match status" value="1"/>
</dbReference>
<reference evidence="2 3" key="2">
    <citation type="submission" date="2024-07" db="EMBL/GenBank/DDBJ databases">
        <authorList>
            <person name="Akdeniz Z."/>
        </authorList>
    </citation>
    <scope>NUCLEOTIDE SEQUENCE [LARGE SCALE GENOMIC DNA]</scope>
</reference>
<evidence type="ECO:0000313" key="1">
    <source>
        <dbReference type="EMBL" id="CAI9917973.1"/>
    </source>
</evidence>
<keyword evidence="3" id="KW-1185">Reference proteome</keyword>
<dbReference type="AlphaFoldDB" id="A0AA86NF25"/>
<reference evidence="1" key="1">
    <citation type="submission" date="2023-06" db="EMBL/GenBank/DDBJ databases">
        <authorList>
            <person name="Kurt Z."/>
        </authorList>
    </citation>
    <scope>NUCLEOTIDE SEQUENCE</scope>
</reference>
<accession>A0AA86NF25</accession>
<sequence length="397" mass="46139">MNADKYAEATTDSGFKHLFSDLEVAKAIINCVVPDFLFDKITTLTLQSTVSPRIEDPLNKTIKQTFMDYYATTEKGESIVIEMQSRRHIMFDERALFYAASTFVGQMQIQKDQISTQKNTDQKLPSQQLEWYERLKKVYTIQFIDYDSNLITGIKSQTKIEDSMIKRIKDHQMKDDQFIKHYVFYDKNGSGQEIDTLQLIQIELPRADKIKNLSKQMQNQIVQFTDQDWWLSVLELSGTYDSTKFENAPPIVKQGLSKLKLSVWLPQEIIEYTKELISLRQFETVLEAAEAVGEARGEARAEARGVEQTNKLYAVKSIKSCFDLYVKHKIVASNLLDKRVNIAFIKKVLQNQRTSDKTNFIRKLTQELNIAEKQKENCFIYDNEFEYLVKQACETLE</sequence>
<evidence type="ECO:0000313" key="2">
    <source>
        <dbReference type="EMBL" id="CAL6103240.1"/>
    </source>
</evidence>
<evidence type="ECO:0000313" key="3">
    <source>
        <dbReference type="Proteomes" id="UP001642409"/>
    </source>
</evidence>
<protein>
    <submittedName>
        <fullName evidence="1">Uncharacterized protein</fullName>
    </submittedName>
</protein>
<comment type="caution">
    <text evidence="1">The sequence shown here is derived from an EMBL/GenBank/DDBJ whole genome shotgun (WGS) entry which is preliminary data.</text>
</comment>
<dbReference type="PANTHER" id="PTHR41317">
    <property type="entry name" value="PD-(D_E)XK NUCLEASE FAMILY TRANSPOSASE"/>
    <property type="match status" value="1"/>
</dbReference>
<dbReference type="PANTHER" id="PTHR41317:SF1">
    <property type="entry name" value="PD-(D_E)XK NUCLEASE FAMILY TRANSPOSASE"/>
    <property type="match status" value="1"/>
</dbReference>
<dbReference type="EMBL" id="CATOUU010000146">
    <property type="protein sequence ID" value="CAI9917973.1"/>
    <property type="molecule type" value="Genomic_DNA"/>
</dbReference>
<gene>
    <name evidence="1" type="ORF">HINF_LOCUS5618</name>
    <name evidence="2" type="ORF">HINF_LOCUS72050</name>
</gene>
<dbReference type="Proteomes" id="UP001642409">
    <property type="component" value="Unassembled WGS sequence"/>
</dbReference>
<organism evidence="1">
    <name type="scientific">Hexamita inflata</name>
    <dbReference type="NCBI Taxonomy" id="28002"/>
    <lineage>
        <taxon>Eukaryota</taxon>
        <taxon>Metamonada</taxon>
        <taxon>Diplomonadida</taxon>
        <taxon>Hexamitidae</taxon>
        <taxon>Hexamitinae</taxon>
        <taxon>Hexamita</taxon>
    </lineage>
</organism>
<proteinExistence type="predicted"/>